<dbReference type="Proteomes" id="UP000821837">
    <property type="component" value="Chromosome 1"/>
</dbReference>
<reference evidence="1" key="1">
    <citation type="journal article" date="2020" name="Cell">
        <title>Large-Scale Comparative Analyses of Tick Genomes Elucidate Their Genetic Diversity and Vector Capacities.</title>
        <authorList>
            <consortium name="Tick Genome and Microbiome Consortium (TIGMIC)"/>
            <person name="Jia N."/>
            <person name="Wang J."/>
            <person name="Shi W."/>
            <person name="Du L."/>
            <person name="Sun Y."/>
            <person name="Zhan W."/>
            <person name="Jiang J.F."/>
            <person name="Wang Q."/>
            <person name="Zhang B."/>
            <person name="Ji P."/>
            <person name="Bell-Sakyi L."/>
            <person name="Cui X.M."/>
            <person name="Yuan T.T."/>
            <person name="Jiang B.G."/>
            <person name="Yang W.F."/>
            <person name="Lam T.T."/>
            <person name="Chang Q.C."/>
            <person name="Ding S.J."/>
            <person name="Wang X.J."/>
            <person name="Zhu J.G."/>
            <person name="Ruan X.D."/>
            <person name="Zhao L."/>
            <person name="Wei J.T."/>
            <person name="Ye R.Z."/>
            <person name="Que T.C."/>
            <person name="Du C.H."/>
            <person name="Zhou Y.H."/>
            <person name="Cheng J.X."/>
            <person name="Dai P.F."/>
            <person name="Guo W.B."/>
            <person name="Han X.H."/>
            <person name="Huang E.J."/>
            <person name="Li L.F."/>
            <person name="Wei W."/>
            <person name="Gao Y.C."/>
            <person name="Liu J.Z."/>
            <person name="Shao H.Z."/>
            <person name="Wang X."/>
            <person name="Wang C.C."/>
            <person name="Yang T.C."/>
            <person name="Huo Q.B."/>
            <person name="Li W."/>
            <person name="Chen H.Y."/>
            <person name="Chen S.E."/>
            <person name="Zhou L.G."/>
            <person name="Ni X.B."/>
            <person name="Tian J.H."/>
            <person name="Sheng Y."/>
            <person name="Liu T."/>
            <person name="Pan Y.S."/>
            <person name="Xia L.Y."/>
            <person name="Li J."/>
            <person name="Zhao F."/>
            <person name="Cao W.C."/>
        </authorList>
    </citation>
    <scope>NUCLEOTIDE SEQUENCE</scope>
    <source>
        <strain evidence="1">Rsan-2018</strain>
    </source>
</reference>
<sequence length="249" mass="27970">MYTRGLSGGRRLKVRFEQGKTPVQLVRCEMDASIPTLFTHLLFRCSYMARLLVSSILQLRLVYRAQFHHLTLAEWARLEAINHEAMRAITGLPRITPLTVLQQEPQLNTIDELVHQRRWARNLKPSTFCSAAALARYMGQEVHHSPSETSAIAPWNKMQLTENKPLGRLYSPVPRQANAQVSRLLRADNQDTATLVAYTDASVSGTTIHTALVCPSIPEACQTCSYFADPAPPAHLAELAAIYVTDWQH</sequence>
<name>A0A9D4T9L2_RHISA</name>
<evidence type="ECO:0000313" key="1">
    <source>
        <dbReference type="EMBL" id="KAH7983331.1"/>
    </source>
</evidence>
<protein>
    <submittedName>
        <fullName evidence="1">Uncharacterized protein</fullName>
    </submittedName>
</protein>
<accession>A0A9D4T9L2</accession>
<comment type="caution">
    <text evidence="1">The sequence shown here is derived from an EMBL/GenBank/DDBJ whole genome shotgun (WGS) entry which is preliminary data.</text>
</comment>
<reference evidence="1" key="2">
    <citation type="submission" date="2021-09" db="EMBL/GenBank/DDBJ databases">
        <authorList>
            <person name="Jia N."/>
            <person name="Wang J."/>
            <person name="Shi W."/>
            <person name="Du L."/>
            <person name="Sun Y."/>
            <person name="Zhan W."/>
            <person name="Jiang J."/>
            <person name="Wang Q."/>
            <person name="Zhang B."/>
            <person name="Ji P."/>
            <person name="Sakyi L.B."/>
            <person name="Cui X."/>
            <person name="Yuan T."/>
            <person name="Jiang B."/>
            <person name="Yang W."/>
            <person name="Lam T.T.-Y."/>
            <person name="Chang Q."/>
            <person name="Ding S."/>
            <person name="Wang X."/>
            <person name="Zhu J."/>
            <person name="Ruan X."/>
            <person name="Zhao L."/>
            <person name="Wei J."/>
            <person name="Que T."/>
            <person name="Du C."/>
            <person name="Cheng J."/>
            <person name="Dai P."/>
            <person name="Han X."/>
            <person name="Huang E."/>
            <person name="Gao Y."/>
            <person name="Liu J."/>
            <person name="Shao H."/>
            <person name="Ye R."/>
            <person name="Li L."/>
            <person name="Wei W."/>
            <person name="Wang X."/>
            <person name="Wang C."/>
            <person name="Huo Q."/>
            <person name="Li W."/>
            <person name="Guo W."/>
            <person name="Chen H."/>
            <person name="Chen S."/>
            <person name="Zhou L."/>
            <person name="Zhou L."/>
            <person name="Ni X."/>
            <person name="Tian J."/>
            <person name="Zhou Y."/>
            <person name="Sheng Y."/>
            <person name="Liu T."/>
            <person name="Pan Y."/>
            <person name="Xia L."/>
            <person name="Li J."/>
            <person name="Zhao F."/>
            <person name="Cao W."/>
        </authorList>
    </citation>
    <scope>NUCLEOTIDE SEQUENCE</scope>
    <source>
        <strain evidence="1">Rsan-2018</strain>
        <tissue evidence="1">Larvae</tissue>
    </source>
</reference>
<dbReference type="EMBL" id="JABSTV010001245">
    <property type="protein sequence ID" value="KAH7983331.1"/>
    <property type="molecule type" value="Genomic_DNA"/>
</dbReference>
<gene>
    <name evidence="1" type="ORF">HPB52_011117</name>
</gene>
<proteinExistence type="predicted"/>
<organism evidence="1 2">
    <name type="scientific">Rhipicephalus sanguineus</name>
    <name type="common">Brown dog tick</name>
    <name type="synonym">Ixodes sanguineus</name>
    <dbReference type="NCBI Taxonomy" id="34632"/>
    <lineage>
        <taxon>Eukaryota</taxon>
        <taxon>Metazoa</taxon>
        <taxon>Ecdysozoa</taxon>
        <taxon>Arthropoda</taxon>
        <taxon>Chelicerata</taxon>
        <taxon>Arachnida</taxon>
        <taxon>Acari</taxon>
        <taxon>Parasitiformes</taxon>
        <taxon>Ixodida</taxon>
        <taxon>Ixodoidea</taxon>
        <taxon>Ixodidae</taxon>
        <taxon>Rhipicephalinae</taxon>
        <taxon>Rhipicephalus</taxon>
        <taxon>Rhipicephalus</taxon>
    </lineage>
</organism>
<keyword evidence="2" id="KW-1185">Reference proteome</keyword>
<evidence type="ECO:0000313" key="2">
    <source>
        <dbReference type="Proteomes" id="UP000821837"/>
    </source>
</evidence>
<dbReference type="AlphaFoldDB" id="A0A9D4T9L2"/>